<evidence type="ECO:0000259" key="8">
    <source>
        <dbReference type="PROSITE" id="PS51059"/>
    </source>
</evidence>
<keyword evidence="10" id="KW-1185">Reference proteome</keyword>
<feature type="compositionally biased region" description="Low complexity" evidence="5">
    <location>
        <begin position="726"/>
        <end position="739"/>
    </location>
</feature>
<evidence type="ECO:0000313" key="10">
    <source>
        <dbReference type="Proteomes" id="UP001178508"/>
    </source>
</evidence>
<dbReference type="Proteomes" id="UP001178508">
    <property type="component" value="Chromosome 4"/>
</dbReference>
<accession>A0AAV1F110</accession>
<evidence type="ECO:0000259" key="7">
    <source>
        <dbReference type="PROSITE" id="PS50918"/>
    </source>
</evidence>
<evidence type="ECO:0000259" key="6">
    <source>
        <dbReference type="PROSITE" id="PS50103"/>
    </source>
</evidence>
<protein>
    <submittedName>
        <fullName evidence="9">Protein mono-ADP-ribosyltransferase PARP12</fullName>
    </submittedName>
</protein>
<feature type="domain" description="WWE" evidence="7">
    <location>
        <begin position="354"/>
        <end position="440"/>
    </location>
</feature>
<dbReference type="Gene3D" id="3.90.228.10">
    <property type="match status" value="1"/>
</dbReference>
<feature type="region of interest" description="Disordered" evidence="5">
    <location>
        <begin position="726"/>
        <end position="770"/>
    </location>
</feature>
<dbReference type="EMBL" id="OY660867">
    <property type="protein sequence ID" value="CAJ1054474.1"/>
    <property type="molecule type" value="Genomic_DNA"/>
</dbReference>
<feature type="region of interest" description="Disordered" evidence="5">
    <location>
        <begin position="110"/>
        <end position="129"/>
    </location>
</feature>
<dbReference type="Pfam" id="PF02825">
    <property type="entry name" value="WWE"/>
    <property type="match status" value="1"/>
</dbReference>
<dbReference type="InterPro" id="IPR051712">
    <property type="entry name" value="ARTD-AVP"/>
</dbReference>
<evidence type="ECO:0000256" key="3">
    <source>
        <dbReference type="ARBA" id="ARBA00024347"/>
    </source>
</evidence>
<feature type="zinc finger region" description="C3H1-type" evidence="4">
    <location>
        <begin position="267"/>
        <end position="295"/>
    </location>
</feature>
<dbReference type="PROSITE" id="PS50103">
    <property type="entry name" value="ZF_C3H1"/>
    <property type="match status" value="2"/>
</dbReference>
<dbReference type="InterPro" id="IPR012317">
    <property type="entry name" value="Poly(ADP-ribose)pol_cat_dom"/>
</dbReference>
<feature type="region of interest" description="Disordered" evidence="5">
    <location>
        <begin position="216"/>
        <end position="238"/>
    </location>
</feature>
<evidence type="ECO:0000256" key="1">
    <source>
        <dbReference type="ARBA" id="ARBA00004123"/>
    </source>
</evidence>
<feature type="compositionally biased region" description="Low complexity" evidence="5">
    <location>
        <begin position="173"/>
        <end position="185"/>
    </location>
</feature>
<sequence>MILRQHDLDSLSRAELSTLLLQNDHMLLPSICHDYNNGPGVYGKCLNGDDCKRLHICERYLIRDCNCPKTHSFNSPQPTMILLNNNIPDSLFPSLKSAYANKAALRFADRGGNKSNRQQPQLNSSVGDCSVDADNTDSCSVDGLPQKEWHRGRGRGGFRGNRGNRGTRGNRGNRGNQGNRQQPQRAPSRGEDDIDVSDLYCDGGLDGCNIDAEQRENLRGRGGNRGNRGNRRGLQQARSTSDIFAACNADADSDDGPNRRQVQRPVRDKTEICMYFIKGFCKHGDERCYKAHDKMPYRWEVNQEDKWTAMPNNEAIEEDYCDPKNTYSSSTPYVHFDTMTQGQNKVRRLSTVNSLLQPDFIHTTEWLWYWEDEFGKWNMYASASGGHKPSDMDSSKLEQKFLENDQAVVEFTAGAQSYSLSFQDMIQTNKRYSTKRLVRRRPRFVCAADVLAKKVRRPLGQSSFTALPDHWDKTKVPQTGFTKVSLLRTSAEFKEIEALFCQTMRGYDVVKIERIQNKALWEVFQWYKNQMTNNNKGRNVSEKKLFHGTDSKFVDVISHTNFDWRICGTHGTAYGKGSYFARDAKYSHNYTGDSDVRSMFVARVLVGDYTRGSSDYRRPPSKDGGDINFYDSCVDDILTPSIFVVFEKHQIYPEYLLQYKTTHPLVSVYGASSSQAANPVVAPRPVIAPQPVVAPRPVIAPQPVVAPKPVAAPRVTPSFSAYQHSSSSAQAYTSSYQPSTPTYGYQTRMTSASSSPTPASKKQSDSCVIA</sequence>
<dbReference type="SUPFAM" id="SSF117839">
    <property type="entry name" value="WWE domain"/>
    <property type="match status" value="1"/>
</dbReference>
<feature type="region of interest" description="Disordered" evidence="5">
    <location>
        <begin position="137"/>
        <end position="196"/>
    </location>
</feature>
<dbReference type="GO" id="GO:1990404">
    <property type="term" value="F:NAD+-protein mono-ADP-ribosyltransferase activity"/>
    <property type="evidence" value="ECO:0007669"/>
    <property type="project" value="TreeGrafter"/>
</dbReference>
<feature type="compositionally biased region" description="Polar residues" evidence="5">
    <location>
        <begin position="113"/>
        <end position="127"/>
    </location>
</feature>
<feature type="compositionally biased region" description="Polar residues" evidence="5">
    <location>
        <begin position="740"/>
        <end position="749"/>
    </location>
</feature>
<dbReference type="PROSITE" id="PS50918">
    <property type="entry name" value="WWE"/>
    <property type="match status" value="1"/>
</dbReference>
<dbReference type="Pfam" id="PF23466">
    <property type="entry name" value="WWE_4"/>
    <property type="match status" value="1"/>
</dbReference>
<dbReference type="Pfam" id="PF00644">
    <property type="entry name" value="PARP"/>
    <property type="match status" value="1"/>
</dbReference>
<organism evidence="9 10">
    <name type="scientific">Xyrichtys novacula</name>
    <name type="common">Pearly razorfish</name>
    <name type="synonym">Hemipteronotus novacula</name>
    <dbReference type="NCBI Taxonomy" id="13765"/>
    <lineage>
        <taxon>Eukaryota</taxon>
        <taxon>Metazoa</taxon>
        <taxon>Chordata</taxon>
        <taxon>Craniata</taxon>
        <taxon>Vertebrata</taxon>
        <taxon>Euteleostomi</taxon>
        <taxon>Actinopterygii</taxon>
        <taxon>Neopterygii</taxon>
        <taxon>Teleostei</taxon>
        <taxon>Neoteleostei</taxon>
        <taxon>Acanthomorphata</taxon>
        <taxon>Eupercaria</taxon>
        <taxon>Labriformes</taxon>
        <taxon>Labridae</taxon>
        <taxon>Xyrichtys</taxon>
    </lineage>
</organism>
<gene>
    <name evidence="9" type="ORF">XNOV1_A031698</name>
</gene>
<keyword evidence="4" id="KW-0863">Zinc-finger</keyword>
<feature type="zinc finger region" description="C3H1-type" evidence="4">
    <location>
        <begin position="31"/>
        <end position="58"/>
    </location>
</feature>
<dbReference type="AlphaFoldDB" id="A0AAV1F110"/>
<dbReference type="InterPro" id="IPR000571">
    <property type="entry name" value="Znf_CCCH"/>
</dbReference>
<dbReference type="PANTHER" id="PTHR45740">
    <property type="entry name" value="POLY [ADP-RIBOSE] POLYMERASE"/>
    <property type="match status" value="1"/>
</dbReference>
<dbReference type="SMART" id="SM00356">
    <property type="entry name" value="ZnF_C3H1"/>
    <property type="match status" value="2"/>
</dbReference>
<keyword evidence="2" id="KW-0539">Nucleus</keyword>
<keyword evidence="4" id="KW-0862">Zinc</keyword>
<keyword evidence="4" id="KW-0479">Metal-binding</keyword>
<dbReference type="Gene3D" id="3.30.720.50">
    <property type="match status" value="1"/>
</dbReference>
<evidence type="ECO:0000256" key="5">
    <source>
        <dbReference type="SAM" id="MobiDB-lite"/>
    </source>
</evidence>
<dbReference type="CDD" id="cd01439">
    <property type="entry name" value="TCCD_inducible_PARP_like"/>
    <property type="match status" value="1"/>
</dbReference>
<dbReference type="GO" id="GO:0003950">
    <property type="term" value="F:NAD+ poly-ADP-ribosyltransferase activity"/>
    <property type="evidence" value="ECO:0007669"/>
    <property type="project" value="InterPro"/>
</dbReference>
<name>A0AAV1F110_XYRNO</name>
<dbReference type="InterPro" id="IPR004170">
    <property type="entry name" value="WWE_dom"/>
</dbReference>
<dbReference type="PROSITE" id="PS51059">
    <property type="entry name" value="PARP_CATALYTIC"/>
    <property type="match status" value="1"/>
</dbReference>
<dbReference type="Gene3D" id="4.10.1000.10">
    <property type="entry name" value="Zinc finger, CCCH-type"/>
    <property type="match status" value="1"/>
</dbReference>
<evidence type="ECO:0000256" key="4">
    <source>
        <dbReference type="PROSITE-ProRule" id="PRU00723"/>
    </source>
</evidence>
<comment type="similarity">
    <text evidence="3">Belongs to the ARTD/PARP family.</text>
</comment>
<reference evidence="9" key="1">
    <citation type="submission" date="2023-08" db="EMBL/GenBank/DDBJ databases">
        <authorList>
            <person name="Alioto T."/>
            <person name="Alioto T."/>
            <person name="Gomez Garrido J."/>
        </authorList>
    </citation>
    <scope>NUCLEOTIDE SEQUENCE</scope>
</reference>
<comment type="subcellular location">
    <subcellularLocation>
        <location evidence="1">Nucleus</location>
    </subcellularLocation>
</comment>
<dbReference type="PANTHER" id="PTHR45740:SF15">
    <property type="entry name" value="ZINC FINGER CCCH TYPE DOMAIN CONTAINING 1-LIKE"/>
    <property type="match status" value="1"/>
</dbReference>
<proteinExistence type="inferred from homology"/>
<dbReference type="SUPFAM" id="SSF56399">
    <property type="entry name" value="ADP-ribosylation"/>
    <property type="match status" value="1"/>
</dbReference>
<feature type="domain" description="C3H1-type" evidence="6">
    <location>
        <begin position="31"/>
        <end position="58"/>
    </location>
</feature>
<dbReference type="InterPro" id="IPR037197">
    <property type="entry name" value="WWE_dom_sf"/>
</dbReference>
<dbReference type="GO" id="GO:0005634">
    <property type="term" value="C:nucleus"/>
    <property type="evidence" value="ECO:0007669"/>
    <property type="project" value="UniProtKB-SubCell"/>
</dbReference>
<feature type="domain" description="PARP catalytic" evidence="8">
    <location>
        <begin position="467"/>
        <end position="680"/>
    </location>
</feature>
<evidence type="ECO:0000313" key="9">
    <source>
        <dbReference type="EMBL" id="CAJ1054474.1"/>
    </source>
</evidence>
<dbReference type="GO" id="GO:0008270">
    <property type="term" value="F:zinc ion binding"/>
    <property type="evidence" value="ECO:0007669"/>
    <property type="project" value="UniProtKB-KW"/>
</dbReference>
<feature type="compositionally biased region" description="Low complexity" evidence="5">
    <location>
        <begin position="750"/>
        <end position="761"/>
    </location>
</feature>
<evidence type="ECO:0000256" key="2">
    <source>
        <dbReference type="ARBA" id="ARBA00023242"/>
    </source>
</evidence>
<feature type="domain" description="C3H1-type" evidence="6">
    <location>
        <begin position="267"/>
        <end position="295"/>
    </location>
</feature>